<protein>
    <submittedName>
        <fullName evidence="2">DUF6707 family protein</fullName>
    </submittedName>
</protein>
<accession>A0ABU5T5I7</accession>
<reference evidence="2 3" key="1">
    <citation type="submission" date="2023-12" db="EMBL/GenBank/DDBJ databases">
        <title>Sinomonas terricola sp. nov, isolated from litchi orchard soil in Guangdong, PR China.</title>
        <authorList>
            <person name="Jiaxin W."/>
            <person name="Yang Z."/>
            <person name="Honghui Z."/>
        </authorList>
    </citation>
    <scope>NUCLEOTIDE SEQUENCE [LARGE SCALE GENOMIC DNA]</scope>
    <source>
        <strain evidence="2 3">JGH33</strain>
    </source>
</reference>
<evidence type="ECO:0000313" key="2">
    <source>
        <dbReference type="EMBL" id="MEA5454933.1"/>
    </source>
</evidence>
<name>A0ABU5T5I7_9MICC</name>
<dbReference type="EMBL" id="JAYGGQ010000006">
    <property type="protein sequence ID" value="MEA5454933.1"/>
    <property type="molecule type" value="Genomic_DNA"/>
</dbReference>
<feature type="region of interest" description="Disordered" evidence="1">
    <location>
        <begin position="125"/>
        <end position="144"/>
    </location>
</feature>
<keyword evidence="3" id="KW-1185">Reference proteome</keyword>
<evidence type="ECO:0000313" key="3">
    <source>
        <dbReference type="Proteomes" id="UP001304769"/>
    </source>
</evidence>
<organism evidence="2 3">
    <name type="scientific">Sinomonas terricola</name>
    <dbReference type="NCBI Taxonomy" id="3110330"/>
    <lineage>
        <taxon>Bacteria</taxon>
        <taxon>Bacillati</taxon>
        <taxon>Actinomycetota</taxon>
        <taxon>Actinomycetes</taxon>
        <taxon>Micrococcales</taxon>
        <taxon>Micrococcaceae</taxon>
        <taxon>Sinomonas</taxon>
    </lineage>
</organism>
<dbReference type="Pfam" id="PF20453">
    <property type="entry name" value="DUF6707"/>
    <property type="match status" value="1"/>
</dbReference>
<proteinExistence type="predicted"/>
<dbReference type="InterPro" id="IPR046553">
    <property type="entry name" value="DUF6707"/>
</dbReference>
<gene>
    <name evidence="2" type="ORF">SPF06_09395</name>
</gene>
<dbReference type="Proteomes" id="UP001304769">
    <property type="component" value="Unassembled WGS sequence"/>
</dbReference>
<dbReference type="RefSeq" id="WP_323278790.1">
    <property type="nucleotide sequence ID" value="NZ_JAYGGQ010000006.1"/>
</dbReference>
<evidence type="ECO:0000256" key="1">
    <source>
        <dbReference type="SAM" id="MobiDB-lite"/>
    </source>
</evidence>
<sequence length="391" mass="42370">MQYSPELQPLGHTAHAPDHVREIEAAELSPGHRLLLPGGETMAQILEVDEVLDDYGRPALYFVALDNSTNLRVAHGTSVSIAAPRPSRPADLLFAGPTANDVAPGEAGAQDAPDFAFAEHGAPEHDMYDADDVTPSEGAEPSWDELVPQAPRVPEVPERKATTITLDTGDVVVVPGKARADLTAPAAALRLIPRPEGNPEDLIRHIDAVHPGRNTVHQLSERLAKGINVKSGACLQDLRDLAYELFVGQNDAENALKVADLLAVVPFDGNPGRWSSVESGLSLAAHLARERGDGERAAAYSELLRAPETAETDPFRAQMAARVRQRTLNEPNLYDKEVTRAAEAGDDKEERSWRVLRLAALLHLRAHGGSEAFDDAELDRRIRIELDAVKH</sequence>
<comment type="caution">
    <text evidence="2">The sequence shown here is derived from an EMBL/GenBank/DDBJ whole genome shotgun (WGS) entry which is preliminary data.</text>
</comment>